<protein>
    <submittedName>
        <fullName evidence="2">Uncharacterized protein</fullName>
    </submittedName>
</protein>
<evidence type="ECO:0000313" key="2">
    <source>
        <dbReference type="EMBL" id="RZU33408.1"/>
    </source>
</evidence>
<dbReference type="Proteomes" id="UP000292507">
    <property type="component" value="Unassembled WGS sequence"/>
</dbReference>
<feature type="region of interest" description="Disordered" evidence="1">
    <location>
        <begin position="98"/>
        <end position="127"/>
    </location>
</feature>
<reference evidence="2 3" key="1">
    <citation type="submission" date="2019-02" db="EMBL/GenBank/DDBJ databases">
        <title>Sequencing the genomes of 1000 actinobacteria strains.</title>
        <authorList>
            <person name="Klenk H.-P."/>
        </authorList>
    </citation>
    <scope>NUCLEOTIDE SEQUENCE [LARGE SCALE GENOMIC DNA]</scope>
    <source>
        <strain evidence="2 3">DSM 44509</strain>
    </source>
</reference>
<feature type="region of interest" description="Disordered" evidence="1">
    <location>
        <begin position="330"/>
        <end position="349"/>
    </location>
</feature>
<name>A0A4Q7Y9E1_9ACTN</name>
<gene>
    <name evidence="2" type="ORF">BKA19_3131</name>
</gene>
<evidence type="ECO:0000313" key="3">
    <source>
        <dbReference type="Proteomes" id="UP000292507"/>
    </source>
</evidence>
<feature type="region of interest" description="Disordered" evidence="1">
    <location>
        <begin position="185"/>
        <end position="207"/>
    </location>
</feature>
<evidence type="ECO:0000256" key="1">
    <source>
        <dbReference type="SAM" id="MobiDB-lite"/>
    </source>
</evidence>
<feature type="compositionally biased region" description="Polar residues" evidence="1">
    <location>
        <begin position="186"/>
        <end position="203"/>
    </location>
</feature>
<keyword evidence="3" id="KW-1185">Reference proteome</keyword>
<accession>A0A4Q7Y9E1</accession>
<organism evidence="2 3">
    <name type="scientific">Blastococcus saxobsidens</name>
    <dbReference type="NCBI Taxonomy" id="138336"/>
    <lineage>
        <taxon>Bacteria</taxon>
        <taxon>Bacillati</taxon>
        <taxon>Actinomycetota</taxon>
        <taxon>Actinomycetes</taxon>
        <taxon>Geodermatophilales</taxon>
        <taxon>Geodermatophilaceae</taxon>
        <taxon>Blastococcus</taxon>
    </lineage>
</organism>
<sequence>MWRPRRLIQPDGSPDAGGERNTLGTVLFCVTEAGIVAWSTSASWLPAGQLVLEGTKRRRRARVLMDSPRTIAITSRHVLTNRQPQKGPHAQISRLLHPCRPPLASRPPRGAALDSSDHRKVDAQSSGDRLGRAQLLCCKSRHTLRQDREIAEAIWDNCRHCPEAAPRANGPECVAAYRDAAPVKQDSAQSVQGDLSRRASTSHAVDEGARLVSPSLDATPVDHQHFELVPLTDRIRAGKGNHARPVLSHRGYLGTATLNGRVAGNNQPALLSDNRDPVRVLGACVAEYAGRAQTLVELGPGISWVGDLGTERRHDLSQAEHVLVEVEPDVRRARRHGSGHSLSPAGLLV</sequence>
<proteinExistence type="predicted"/>
<dbReference type="AlphaFoldDB" id="A0A4Q7Y9E1"/>
<feature type="region of interest" description="Disordered" evidence="1">
    <location>
        <begin position="1"/>
        <end position="20"/>
    </location>
</feature>
<dbReference type="EMBL" id="SHKV01000001">
    <property type="protein sequence ID" value="RZU33408.1"/>
    <property type="molecule type" value="Genomic_DNA"/>
</dbReference>
<comment type="caution">
    <text evidence="2">The sequence shown here is derived from an EMBL/GenBank/DDBJ whole genome shotgun (WGS) entry which is preliminary data.</text>
</comment>